<dbReference type="Pfam" id="PF01738">
    <property type="entry name" value="DLH"/>
    <property type="match status" value="1"/>
</dbReference>
<evidence type="ECO:0000313" key="2">
    <source>
        <dbReference type="EMBL" id="OHA92843.1"/>
    </source>
</evidence>
<comment type="caution">
    <text evidence="2">The sequence shown here is derived from an EMBL/GenBank/DDBJ whole genome shotgun (WGS) entry which is preliminary data.</text>
</comment>
<proteinExistence type="predicted"/>
<dbReference type="Gene3D" id="3.40.50.1820">
    <property type="entry name" value="alpha/beta hydrolase"/>
    <property type="match status" value="1"/>
</dbReference>
<dbReference type="PANTHER" id="PTHR46623:SF6">
    <property type="entry name" value="ALPHA_BETA-HYDROLASES SUPERFAMILY PROTEIN"/>
    <property type="match status" value="1"/>
</dbReference>
<dbReference type="SUPFAM" id="SSF53474">
    <property type="entry name" value="alpha/beta-Hydrolases"/>
    <property type="match status" value="1"/>
</dbReference>
<dbReference type="InterPro" id="IPR029058">
    <property type="entry name" value="AB_hydrolase_fold"/>
</dbReference>
<name>A0A1G2T6E6_9BACT</name>
<protein>
    <recommendedName>
        <fullName evidence="1">Dienelactone hydrolase domain-containing protein</fullName>
    </recommendedName>
</protein>
<accession>A0A1G2T6E6</accession>
<feature type="domain" description="Dienelactone hydrolase" evidence="1">
    <location>
        <begin position="19"/>
        <end position="227"/>
    </location>
</feature>
<sequence>MNQPYIFESNKNSELGGSDAVIMLPDIYGQTDYSKRSVEEFADAFKKPVFMLDYFYLITNKVNNFTEVDREKAHSLMQNFKGDDFVTFFKKVLGEIKEVYPAITQFIVIGFCFGGRLAYIAGGEDRVCKVVSFYGGGPHTPNYIEDKTPIEYIISKRREGGLQVVSFFGTQDKSIPESDRQKIKEEFAKSTIVYESYEYNAGHAYFQEGRPNYNAPASQASLEVLQKVLNN</sequence>
<evidence type="ECO:0000313" key="3">
    <source>
        <dbReference type="Proteomes" id="UP000179264"/>
    </source>
</evidence>
<gene>
    <name evidence="2" type="ORF">A2W58_03265</name>
</gene>
<evidence type="ECO:0000259" key="1">
    <source>
        <dbReference type="Pfam" id="PF01738"/>
    </source>
</evidence>
<dbReference type="PANTHER" id="PTHR46623">
    <property type="entry name" value="CARBOXYMETHYLENEBUTENOLIDASE-RELATED"/>
    <property type="match status" value="1"/>
</dbReference>
<dbReference type="InterPro" id="IPR002925">
    <property type="entry name" value="Dienelactn_hydro"/>
</dbReference>
<dbReference type="GO" id="GO:0016787">
    <property type="term" value="F:hydrolase activity"/>
    <property type="evidence" value="ECO:0007669"/>
    <property type="project" value="InterPro"/>
</dbReference>
<dbReference type="AlphaFoldDB" id="A0A1G2T6E6"/>
<organism evidence="2 3">
    <name type="scientific">Candidatus Zambryskibacteria bacterium RIFCSPHIGHO2_02_38_10.5</name>
    <dbReference type="NCBI Taxonomy" id="1802742"/>
    <lineage>
        <taxon>Bacteria</taxon>
        <taxon>Candidatus Zambryskiibacteriota</taxon>
    </lineage>
</organism>
<dbReference type="Proteomes" id="UP000179264">
    <property type="component" value="Unassembled WGS sequence"/>
</dbReference>
<reference evidence="2 3" key="1">
    <citation type="journal article" date="2016" name="Nat. Commun.">
        <title>Thousands of microbial genomes shed light on interconnected biogeochemical processes in an aquifer system.</title>
        <authorList>
            <person name="Anantharaman K."/>
            <person name="Brown C.T."/>
            <person name="Hug L.A."/>
            <person name="Sharon I."/>
            <person name="Castelle C.J."/>
            <person name="Probst A.J."/>
            <person name="Thomas B.C."/>
            <person name="Singh A."/>
            <person name="Wilkins M.J."/>
            <person name="Karaoz U."/>
            <person name="Brodie E.L."/>
            <person name="Williams K.H."/>
            <person name="Hubbard S.S."/>
            <person name="Banfield J.F."/>
        </authorList>
    </citation>
    <scope>NUCLEOTIDE SEQUENCE [LARGE SCALE GENOMIC DNA]</scope>
</reference>
<dbReference type="InterPro" id="IPR051049">
    <property type="entry name" value="Dienelactone_hydrolase-like"/>
</dbReference>
<dbReference type="EMBL" id="MHVL01000034">
    <property type="protein sequence ID" value="OHA92843.1"/>
    <property type="molecule type" value="Genomic_DNA"/>
</dbReference>